<dbReference type="Proteomes" id="UP000543287">
    <property type="component" value="Unassembled WGS sequence"/>
</dbReference>
<evidence type="ECO:0000259" key="13">
    <source>
        <dbReference type="Pfam" id="PF03921"/>
    </source>
</evidence>
<evidence type="ECO:0000256" key="3">
    <source>
        <dbReference type="ARBA" id="ARBA00022692"/>
    </source>
</evidence>
<dbReference type="AlphaFoldDB" id="A0A7K9BKR5"/>
<name>A0A7K9BKR5_DRONO</name>
<dbReference type="InterPro" id="IPR013783">
    <property type="entry name" value="Ig-like_fold"/>
</dbReference>
<evidence type="ECO:0000313" key="15">
    <source>
        <dbReference type="EMBL" id="NXG40030.1"/>
    </source>
</evidence>
<dbReference type="Pfam" id="PF21146">
    <property type="entry name" value="ICAM1_3_5_D2"/>
    <property type="match status" value="1"/>
</dbReference>
<feature type="domain" description="Intercellular adhesion molecule N-terminal" evidence="13">
    <location>
        <begin position="6"/>
        <end position="94"/>
    </location>
</feature>
<dbReference type="GO" id="GO:0005886">
    <property type="term" value="C:plasma membrane"/>
    <property type="evidence" value="ECO:0007669"/>
    <property type="project" value="TreeGrafter"/>
</dbReference>
<keyword evidence="9" id="KW-1015">Disulfide bond</keyword>
<evidence type="ECO:0000256" key="2">
    <source>
        <dbReference type="ARBA" id="ARBA00005925"/>
    </source>
</evidence>
<dbReference type="InterPro" id="IPR047012">
    <property type="entry name" value="ICAM_VCAM"/>
</dbReference>
<evidence type="ECO:0000256" key="5">
    <source>
        <dbReference type="ARBA" id="ARBA00022737"/>
    </source>
</evidence>
<evidence type="ECO:0000256" key="1">
    <source>
        <dbReference type="ARBA" id="ARBA00004479"/>
    </source>
</evidence>
<comment type="subcellular location">
    <subcellularLocation>
        <location evidence="1">Membrane</location>
        <topology evidence="1">Single-pass type I membrane protein</topology>
    </subcellularLocation>
</comment>
<dbReference type="InterPro" id="IPR013768">
    <property type="entry name" value="ICAM_N"/>
</dbReference>
<evidence type="ECO:0000256" key="4">
    <source>
        <dbReference type="ARBA" id="ARBA00022729"/>
    </source>
</evidence>
<comment type="similarity">
    <text evidence="2">Belongs to the immunoglobulin superfamily. ICAM family.</text>
</comment>
<sequence>AGRLQASFELSIEPAVPVVQHGGSIRLACRTTCPDPAAKGNLETSSLKRNFQSGPGETSVELINVTEWHSSILCFYTCAGVRKTVSADLIAYSALEQPVLEPVPWMEEGASHNLTCKVPAVAPARNLTVTLGRGAETLRAGTFEHDADLSPHQVQVTQGITARRRHHGQNVTCQAELSLEPHGPRLSSAAAPAALAVYAFPEDPELNVTTHLEVNETANATCTIRTFFPEARFALSLDGQPLPASVSEEGHRAVAELALPRPGAFEVLCTGSVGPQERQARAMVHVHSECLQRVRGGGRGQRRVLRSAPRAGTRS</sequence>
<protein>
    <submittedName>
        <fullName evidence="15">ICAM5 protein</fullName>
    </submittedName>
</protein>
<gene>
    <name evidence="15" type="primary">Icam5</name>
    <name evidence="15" type="ORF">DRONOV_R14806</name>
</gene>
<evidence type="ECO:0000313" key="16">
    <source>
        <dbReference type="Proteomes" id="UP000543287"/>
    </source>
</evidence>
<dbReference type="InterPro" id="IPR036179">
    <property type="entry name" value="Ig-like_dom_sf"/>
</dbReference>
<comment type="caution">
    <text evidence="15">The sequence shown here is derived from an EMBL/GenBank/DDBJ whole genome shotgun (WGS) entry which is preliminary data.</text>
</comment>
<accession>A0A7K9BKR5</accession>
<keyword evidence="4" id="KW-0732">Signal</keyword>
<feature type="non-terminal residue" evidence="15">
    <location>
        <position position="315"/>
    </location>
</feature>
<keyword evidence="6" id="KW-0130">Cell adhesion</keyword>
<evidence type="ECO:0000256" key="11">
    <source>
        <dbReference type="ARBA" id="ARBA00023319"/>
    </source>
</evidence>
<keyword evidence="11" id="KW-0393">Immunoglobulin domain</keyword>
<dbReference type="Gene3D" id="2.60.40.10">
    <property type="entry name" value="Immunoglobulins"/>
    <property type="match status" value="3"/>
</dbReference>
<dbReference type="SUPFAM" id="SSF48726">
    <property type="entry name" value="Immunoglobulin"/>
    <property type="match status" value="3"/>
</dbReference>
<dbReference type="InterPro" id="IPR048679">
    <property type="entry name" value="ICAM1_3_5_D2"/>
</dbReference>
<dbReference type="EMBL" id="VWZH01000602">
    <property type="protein sequence ID" value="NXG40030.1"/>
    <property type="molecule type" value="Genomic_DNA"/>
</dbReference>
<evidence type="ECO:0000256" key="6">
    <source>
        <dbReference type="ARBA" id="ARBA00022889"/>
    </source>
</evidence>
<keyword evidence="3" id="KW-0812">Transmembrane</keyword>
<evidence type="ECO:0000256" key="12">
    <source>
        <dbReference type="SAM" id="MobiDB-lite"/>
    </source>
</evidence>
<keyword evidence="7" id="KW-1133">Transmembrane helix</keyword>
<proteinExistence type="inferred from homology"/>
<dbReference type="Pfam" id="PF03921">
    <property type="entry name" value="ICAM_N"/>
    <property type="match status" value="1"/>
</dbReference>
<evidence type="ECO:0000256" key="7">
    <source>
        <dbReference type="ARBA" id="ARBA00022989"/>
    </source>
</evidence>
<keyword evidence="8" id="KW-0472">Membrane</keyword>
<evidence type="ECO:0000259" key="14">
    <source>
        <dbReference type="Pfam" id="PF21146"/>
    </source>
</evidence>
<keyword evidence="5" id="KW-0677">Repeat</keyword>
<organism evidence="15 16">
    <name type="scientific">Dromaius novaehollandiae</name>
    <name type="common">Emu</name>
    <dbReference type="NCBI Taxonomy" id="8790"/>
    <lineage>
        <taxon>Eukaryota</taxon>
        <taxon>Metazoa</taxon>
        <taxon>Chordata</taxon>
        <taxon>Craniata</taxon>
        <taxon>Vertebrata</taxon>
        <taxon>Euteleostomi</taxon>
        <taxon>Archelosauria</taxon>
        <taxon>Archosauria</taxon>
        <taxon>Dinosauria</taxon>
        <taxon>Saurischia</taxon>
        <taxon>Theropoda</taxon>
        <taxon>Coelurosauria</taxon>
        <taxon>Aves</taxon>
        <taxon>Palaeognathae</taxon>
        <taxon>Casuariiformes</taxon>
        <taxon>Dromaiidae</taxon>
        <taxon>Dromaius</taxon>
    </lineage>
</organism>
<evidence type="ECO:0000256" key="9">
    <source>
        <dbReference type="ARBA" id="ARBA00023157"/>
    </source>
</evidence>
<evidence type="ECO:0000256" key="10">
    <source>
        <dbReference type="ARBA" id="ARBA00023180"/>
    </source>
</evidence>
<dbReference type="GO" id="GO:0098609">
    <property type="term" value="P:cell-cell adhesion"/>
    <property type="evidence" value="ECO:0007669"/>
    <property type="project" value="InterPro"/>
</dbReference>
<dbReference type="PRINTS" id="PR01472">
    <property type="entry name" value="ICAMVCAM1"/>
</dbReference>
<dbReference type="PANTHER" id="PTHR13771">
    <property type="entry name" value="INTERCELLULAR ADHESION MOLECULE"/>
    <property type="match status" value="1"/>
</dbReference>
<feature type="region of interest" description="Disordered" evidence="12">
    <location>
        <begin position="294"/>
        <end position="315"/>
    </location>
</feature>
<reference evidence="15 16" key="1">
    <citation type="submission" date="2019-09" db="EMBL/GenBank/DDBJ databases">
        <title>Bird 10,000 Genomes (B10K) Project - Family phase.</title>
        <authorList>
            <person name="Zhang G."/>
        </authorList>
    </citation>
    <scope>NUCLEOTIDE SEQUENCE [LARGE SCALE GENOMIC DNA]</scope>
    <source>
        <strain evidence="15">B10K-LSUMZ-23963</strain>
        <tissue evidence="15">Muscle</tissue>
    </source>
</reference>
<feature type="non-terminal residue" evidence="15">
    <location>
        <position position="1"/>
    </location>
</feature>
<feature type="domain" description="Intercellular adhesion molecule 1/3/5 D2" evidence="14">
    <location>
        <begin position="204"/>
        <end position="286"/>
    </location>
</feature>
<dbReference type="PANTHER" id="PTHR13771:SF9">
    <property type="entry name" value="INTERCELLULAR ADHESION MOLECULE 5"/>
    <property type="match status" value="1"/>
</dbReference>
<evidence type="ECO:0000256" key="8">
    <source>
        <dbReference type="ARBA" id="ARBA00023136"/>
    </source>
</evidence>
<keyword evidence="10" id="KW-0325">Glycoprotein</keyword>
<dbReference type="InterPro" id="IPR003987">
    <property type="entry name" value="ICAM_VCAM_N"/>
</dbReference>
<dbReference type="GO" id="GO:0005178">
    <property type="term" value="F:integrin binding"/>
    <property type="evidence" value="ECO:0007669"/>
    <property type="project" value="InterPro"/>
</dbReference>